<keyword evidence="3" id="KW-1185">Reference proteome</keyword>
<name>A0A0E0DG81_9ORYZ</name>
<dbReference type="HOGENOM" id="CLU_1763602_0_0_1"/>
<evidence type="ECO:0000313" key="3">
    <source>
        <dbReference type="Proteomes" id="UP000008021"/>
    </source>
</evidence>
<reference evidence="2" key="2">
    <citation type="submission" date="2018-05" db="EMBL/GenBank/DDBJ databases">
        <title>OmerRS3 (Oryza meridionalis Reference Sequence Version 3).</title>
        <authorList>
            <person name="Zhang J."/>
            <person name="Kudrna D."/>
            <person name="Lee S."/>
            <person name="Talag J."/>
            <person name="Welchert J."/>
            <person name="Wing R.A."/>
        </authorList>
    </citation>
    <scope>NUCLEOTIDE SEQUENCE [LARGE SCALE GENOMIC DNA]</scope>
    <source>
        <strain evidence="2">cv. OR44</strain>
    </source>
</reference>
<dbReference type="EnsemblPlants" id="OMERI04G15880.1">
    <property type="protein sequence ID" value="OMERI04G15880.1"/>
    <property type="gene ID" value="OMERI04G15880"/>
</dbReference>
<evidence type="ECO:0000313" key="2">
    <source>
        <dbReference type="EnsemblPlants" id="OMERI04G15880.1"/>
    </source>
</evidence>
<feature type="compositionally biased region" description="Basic and acidic residues" evidence="1">
    <location>
        <begin position="139"/>
        <end position="148"/>
    </location>
</feature>
<dbReference type="AlphaFoldDB" id="A0A0E0DG81"/>
<dbReference type="Proteomes" id="UP000008021">
    <property type="component" value="Chromosome 4"/>
</dbReference>
<reference evidence="2" key="1">
    <citation type="submission" date="2015-04" db="UniProtKB">
        <authorList>
            <consortium name="EnsemblPlants"/>
        </authorList>
    </citation>
    <scope>IDENTIFICATION</scope>
</reference>
<feature type="region of interest" description="Disordered" evidence="1">
    <location>
        <begin position="125"/>
        <end position="148"/>
    </location>
</feature>
<proteinExistence type="predicted"/>
<accession>A0A0E0DG81</accession>
<feature type="region of interest" description="Disordered" evidence="1">
    <location>
        <begin position="1"/>
        <end position="93"/>
    </location>
</feature>
<protein>
    <submittedName>
        <fullName evidence="2">Uncharacterized protein</fullName>
    </submittedName>
</protein>
<evidence type="ECO:0000256" key="1">
    <source>
        <dbReference type="SAM" id="MobiDB-lite"/>
    </source>
</evidence>
<dbReference type="Gramene" id="OMERI04G15880.1">
    <property type="protein sequence ID" value="OMERI04G15880.1"/>
    <property type="gene ID" value="OMERI04G15880"/>
</dbReference>
<sequence>TKKPVTKQLRTTEVIKGRATPSRRNLQGGEQRQKPLPTPAQNWTGFSPKGGESPQGNTSKEETTPIGVDVAGPGRPGRAFPQDSLQRCGTSKKPDVFHVFGDDLRASRDNPYNCGNHLELHHQRGERSAGAISRATSQLDRRVGERKG</sequence>
<organism evidence="2">
    <name type="scientific">Oryza meridionalis</name>
    <dbReference type="NCBI Taxonomy" id="40149"/>
    <lineage>
        <taxon>Eukaryota</taxon>
        <taxon>Viridiplantae</taxon>
        <taxon>Streptophyta</taxon>
        <taxon>Embryophyta</taxon>
        <taxon>Tracheophyta</taxon>
        <taxon>Spermatophyta</taxon>
        <taxon>Magnoliopsida</taxon>
        <taxon>Liliopsida</taxon>
        <taxon>Poales</taxon>
        <taxon>Poaceae</taxon>
        <taxon>BOP clade</taxon>
        <taxon>Oryzoideae</taxon>
        <taxon>Oryzeae</taxon>
        <taxon>Oryzinae</taxon>
        <taxon>Oryza</taxon>
    </lineage>
</organism>